<feature type="transmembrane region" description="Helical" evidence="1">
    <location>
        <begin position="35"/>
        <end position="58"/>
    </location>
</feature>
<gene>
    <name evidence="2" type="ordered locus">Dalk_5282</name>
</gene>
<dbReference type="HOGENOM" id="CLU_1583820_0_0_7"/>
<sequence length="168" mass="19718">MRLFVAGFLMFWLMGWALGWITAFIKLVSGGLEHIQWFLVFWLGAWTIGGIFAFFMLYRMLRPGSPESMVVGYPELQYDPGAKPFMFNRRSLGRNNGMDFWKDVFKKRKKASFSSEQLNSLKLREFEDGNRLTIDVGPERLDLAVSASEIEREWLYNTLKEYYRLEAN</sequence>
<keyword evidence="1" id="KW-0812">Transmembrane</keyword>
<proteinExistence type="predicted"/>
<dbReference type="AlphaFoldDB" id="B8FEH1"/>
<keyword evidence="3" id="KW-1185">Reference proteome</keyword>
<evidence type="ECO:0000256" key="1">
    <source>
        <dbReference type="SAM" id="Phobius"/>
    </source>
</evidence>
<dbReference type="RefSeq" id="WP_015949983.1">
    <property type="nucleotide sequence ID" value="NC_011768.1"/>
</dbReference>
<dbReference type="EMBL" id="CP001322">
    <property type="protein sequence ID" value="ACL06952.1"/>
    <property type="molecule type" value="Genomic_DNA"/>
</dbReference>
<organism evidence="2 3">
    <name type="scientific">Desulfatibacillum aliphaticivorans</name>
    <dbReference type="NCBI Taxonomy" id="218208"/>
    <lineage>
        <taxon>Bacteria</taxon>
        <taxon>Pseudomonadati</taxon>
        <taxon>Thermodesulfobacteriota</taxon>
        <taxon>Desulfobacteria</taxon>
        <taxon>Desulfobacterales</taxon>
        <taxon>Desulfatibacillaceae</taxon>
        <taxon>Desulfatibacillum</taxon>
    </lineage>
</organism>
<keyword evidence="1" id="KW-0472">Membrane</keyword>
<accession>B8FEH1</accession>
<dbReference type="KEGG" id="dal:Dalk_5282"/>
<evidence type="ECO:0000313" key="2">
    <source>
        <dbReference type="EMBL" id="ACL06952.1"/>
    </source>
</evidence>
<dbReference type="Proteomes" id="UP000000739">
    <property type="component" value="Chromosome"/>
</dbReference>
<keyword evidence="1" id="KW-1133">Transmembrane helix</keyword>
<evidence type="ECO:0000313" key="3">
    <source>
        <dbReference type="Proteomes" id="UP000000739"/>
    </source>
</evidence>
<protein>
    <submittedName>
        <fullName evidence="2">Uncharacterized protein</fullName>
    </submittedName>
</protein>
<reference evidence="2 3" key="1">
    <citation type="journal article" date="2012" name="Environ. Microbiol.">
        <title>The genome sequence of Desulfatibacillum alkenivorans AK-01: a blueprint for anaerobic alkane oxidation.</title>
        <authorList>
            <person name="Callaghan A.V."/>
            <person name="Morris B.E."/>
            <person name="Pereira I.A."/>
            <person name="McInerney M.J."/>
            <person name="Austin R.N."/>
            <person name="Groves J.T."/>
            <person name="Kukor J.J."/>
            <person name="Suflita J.M."/>
            <person name="Young L.Y."/>
            <person name="Zylstra G.J."/>
            <person name="Wawrik B."/>
        </authorList>
    </citation>
    <scope>NUCLEOTIDE SEQUENCE [LARGE SCALE GENOMIC DNA]</scope>
    <source>
        <strain evidence="2 3">AK-01</strain>
    </source>
</reference>
<name>B8FEH1_DESAL</name>
<dbReference type="eggNOG" id="ENOG5033NWS">
    <property type="taxonomic scope" value="Bacteria"/>
</dbReference>